<evidence type="ECO:0000256" key="2">
    <source>
        <dbReference type="ARBA" id="ARBA00023125"/>
    </source>
</evidence>
<dbReference type="Proteomes" id="UP000033451">
    <property type="component" value="Unassembled WGS sequence"/>
</dbReference>
<gene>
    <name evidence="6" type="primary">narL_1</name>
    <name evidence="5" type="ORF">DCP95_13425</name>
    <name evidence="6" type="ORF">RR49_00199</name>
</gene>
<dbReference type="RefSeq" id="WP_045245947.1">
    <property type="nucleotide sequence ID" value="NZ_JYIY01000042.1"/>
</dbReference>
<dbReference type="PANTHER" id="PTHR44688">
    <property type="entry name" value="DNA-BINDING TRANSCRIPTIONAL ACTIVATOR DEVR_DOSR"/>
    <property type="match status" value="1"/>
</dbReference>
<evidence type="ECO:0000313" key="8">
    <source>
        <dbReference type="Proteomes" id="UP000257479"/>
    </source>
</evidence>
<dbReference type="AlphaFoldDB" id="A0A0F0LYC9"/>
<dbReference type="OrthoDB" id="3178268at2"/>
<dbReference type="PATRIC" id="fig|400772.4.peg.224"/>
<dbReference type="Gene3D" id="1.10.10.10">
    <property type="entry name" value="Winged helix-like DNA-binding domain superfamily/Winged helix DNA-binding domain"/>
    <property type="match status" value="1"/>
</dbReference>
<accession>A0A0F0LYC9</accession>
<dbReference type="SUPFAM" id="SSF46894">
    <property type="entry name" value="C-terminal effector domain of the bipartite response regulators"/>
    <property type="match status" value="1"/>
</dbReference>
<dbReference type="InterPro" id="IPR016032">
    <property type="entry name" value="Sig_transdc_resp-reg_C-effctor"/>
</dbReference>
<feature type="domain" description="HTH luxR-type" evidence="4">
    <location>
        <begin position="417"/>
        <end position="482"/>
    </location>
</feature>
<comment type="caution">
    <text evidence="6">The sequence shown here is derived from an EMBL/GenBank/DDBJ whole genome shotgun (WGS) entry which is preliminary data.</text>
</comment>
<dbReference type="EMBL" id="DMNG01000236">
    <property type="protein sequence ID" value="HAN25545.1"/>
    <property type="molecule type" value="Genomic_DNA"/>
</dbReference>
<dbReference type="GO" id="GO:0003677">
    <property type="term" value="F:DNA binding"/>
    <property type="evidence" value="ECO:0007669"/>
    <property type="project" value="UniProtKB-KW"/>
</dbReference>
<evidence type="ECO:0000313" key="7">
    <source>
        <dbReference type="Proteomes" id="UP000033451"/>
    </source>
</evidence>
<dbReference type="Pfam" id="PF00196">
    <property type="entry name" value="GerE"/>
    <property type="match status" value="1"/>
</dbReference>
<dbReference type="Proteomes" id="UP000257479">
    <property type="component" value="Unassembled WGS sequence"/>
</dbReference>
<name>A0A0F0LYC9_9MICO</name>
<evidence type="ECO:0000313" key="6">
    <source>
        <dbReference type="EMBL" id="KJL43339.1"/>
    </source>
</evidence>
<organism evidence="6 7">
    <name type="scientific">Microbacterium ginsengisoli</name>
    <dbReference type="NCBI Taxonomy" id="400772"/>
    <lineage>
        <taxon>Bacteria</taxon>
        <taxon>Bacillati</taxon>
        <taxon>Actinomycetota</taxon>
        <taxon>Actinomycetes</taxon>
        <taxon>Micrococcales</taxon>
        <taxon>Microbacteriaceae</taxon>
        <taxon>Microbacterium</taxon>
    </lineage>
</organism>
<protein>
    <submittedName>
        <fullName evidence="5">LuxR family transcriptional regulator</fullName>
    </submittedName>
    <submittedName>
        <fullName evidence="6">Putative transcriptional regulatory protein NarL</fullName>
    </submittedName>
</protein>
<dbReference type="SMART" id="SM00421">
    <property type="entry name" value="HTH_LUXR"/>
    <property type="match status" value="1"/>
</dbReference>
<evidence type="ECO:0000313" key="5">
    <source>
        <dbReference type="EMBL" id="HAN25545.1"/>
    </source>
</evidence>
<dbReference type="CDD" id="cd06170">
    <property type="entry name" value="LuxR_C_like"/>
    <property type="match status" value="1"/>
</dbReference>
<evidence type="ECO:0000259" key="4">
    <source>
        <dbReference type="PROSITE" id="PS50043"/>
    </source>
</evidence>
<reference evidence="5 8" key="2">
    <citation type="journal article" date="2018" name="Nat. Biotechnol.">
        <title>A standardized bacterial taxonomy based on genome phylogeny substantially revises the tree of life.</title>
        <authorList>
            <person name="Parks D.H."/>
            <person name="Chuvochina M."/>
            <person name="Waite D.W."/>
            <person name="Rinke C."/>
            <person name="Skarshewski A."/>
            <person name="Chaumeil P.A."/>
            <person name="Hugenholtz P."/>
        </authorList>
    </citation>
    <scope>NUCLEOTIDE SEQUENCE [LARGE SCALE GENOMIC DNA]</scope>
    <source>
        <strain evidence="5">UBA9152</strain>
    </source>
</reference>
<keyword evidence="2" id="KW-0238">DNA-binding</keyword>
<keyword evidence="3" id="KW-0804">Transcription</keyword>
<sequence>MTVDARTTSDDLATRLRHDAWRLLFEDPARLRTDLAALIRSQPDALPLAQGFRALAIDVIGADLLYDIPGAPPARAGDEPSPGIRRLRGLIEHRRAGDAAAALRHVDTALSDPEPPLPLSRAIVEEQRALVHLASGETTAALSALAAAGAHATAAPTLAQRIQFESAVAHALRGNLRDARHYLAVGEAIPAAAPAGAVTGEWRDVARGLIAVESVSHPQLTAGLHLPPIESATDLWPLVALVRGREALVARAPLRALETAEFALDCHDATTPFAASAMTWLMVSALVDLDDAPRAHAVVATAPPTTLVDLARARLALHENARADALRITGAVLARPGTAMAERGEALLLRLWAVALGDELDPRECTIAARLATFSSLRRLFALVPTWLIAQIAAALDEPSRERMSRATVDLAPYRPMTSTPPVLTTRESAVLQALFTFDSISQIAAAMFVTPSTVKSQLSSVYRKLGARGRAEAMAIATRLDLIDL</sequence>
<dbReference type="STRING" id="400772.RR49_00199"/>
<dbReference type="PROSITE" id="PS50043">
    <property type="entry name" value="HTH_LUXR_2"/>
    <property type="match status" value="1"/>
</dbReference>
<dbReference type="PANTHER" id="PTHR44688:SF16">
    <property type="entry name" value="DNA-BINDING TRANSCRIPTIONAL ACTIVATOR DEVR_DOSR"/>
    <property type="match status" value="1"/>
</dbReference>
<dbReference type="EMBL" id="JYIY01000042">
    <property type="protein sequence ID" value="KJL43339.1"/>
    <property type="molecule type" value="Genomic_DNA"/>
</dbReference>
<keyword evidence="1" id="KW-0805">Transcription regulation</keyword>
<keyword evidence="7" id="KW-1185">Reference proteome</keyword>
<reference evidence="6 7" key="1">
    <citation type="submission" date="2015-02" db="EMBL/GenBank/DDBJ databases">
        <title>Draft genome sequences of ten Microbacterium spp. with emphasis on heavy metal contaminated environments.</title>
        <authorList>
            <person name="Corretto E."/>
        </authorList>
    </citation>
    <scope>NUCLEOTIDE SEQUENCE [LARGE SCALE GENOMIC DNA]</scope>
    <source>
        <strain evidence="6 7">DSM 18659</strain>
    </source>
</reference>
<evidence type="ECO:0000256" key="3">
    <source>
        <dbReference type="ARBA" id="ARBA00023163"/>
    </source>
</evidence>
<dbReference type="InterPro" id="IPR000792">
    <property type="entry name" value="Tscrpt_reg_LuxR_C"/>
</dbReference>
<dbReference type="GO" id="GO:0006355">
    <property type="term" value="P:regulation of DNA-templated transcription"/>
    <property type="evidence" value="ECO:0007669"/>
    <property type="project" value="InterPro"/>
</dbReference>
<proteinExistence type="predicted"/>
<dbReference type="InterPro" id="IPR036388">
    <property type="entry name" value="WH-like_DNA-bd_sf"/>
</dbReference>
<evidence type="ECO:0000256" key="1">
    <source>
        <dbReference type="ARBA" id="ARBA00023015"/>
    </source>
</evidence>